<feature type="compositionally biased region" description="Polar residues" evidence="1">
    <location>
        <begin position="126"/>
        <end position="136"/>
    </location>
</feature>
<feature type="region of interest" description="Disordered" evidence="1">
    <location>
        <begin position="123"/>
        <end position="147"/>
    </location>
</feature>
<dbReference type="Proteomes" id="UP001447188">
    <property type="component" value="Unassembled WGS sequence"/>
</dbReference>
<comment type="caution">
    <text evidence="2">The sequence shown here is derived from an EMBL/GenBank/DDBJ whole genome shotgun (WGS) entry which is preliminary data.</text>
</comment>
<name>A0ABR3G9G1_9PEZI</name>
<reference evidence="2 3" key="1">
    <citation type="submission" date="2024-02" db="EMBL/GenBank/DDBJ databases">
        <title>Discinaceae phylogenomics.</title>
        <authorList>
            <person name="Dirks A.C."/>
            <person name="James T.Y."/>
        </authorList>
    </citation>
    <scope>NUCLEOTIDE SEQUENCE [LARGE SCALE GENOMIC DNA]</scope>
    <source>
        <strain evidence="2 3">ACD0624</strain>
    </source>
</reference>
<proteinExistence type="predicted"/>
<dbReference type="EMBL" id="JBBBZM010000170">
    <property type="protein sequence ID" value="KAL0632410.1"/>
    <property type="molecule type" value="Genomic_DNA"/>
</dbReference>
<feature type="compositionally biased region" description="Low complexity" evidence="1">
    <location>
        <begin position="199"/>
        <end position="208"/>
    </location>
</feature>
<accession>A0ABR3G9G1</accession>
<organism evidence="2 3">
    <name type="scientific">Discina gigas</name>
    <dbReference type="NCBI Taxonomy" id="1032678"/>
    <lineage>
        <taxon>Eukaryota</taxon>
        <taxon>Fungi</taxon>
        <taxon>Dikarya</taxon>
        <taxon>Ascomycota</taxon>
        <taxon>Pezizomycotina</taxon>
        <taxon>Pezizomycetes</taxon>
        <taxon>Pezizales</taxon>
        <taxon>Discinaceae</taxon>
        <taxon>Discina</taxon>
    </lineage>
</organism>
<evidence type="ECO:0000313" key="3">
    <source>
        <dbReference type="Proteomes" id="UP001447188"/>
    </source>
</evidence>
<evidence type="ECO:0000256" key="1">
    <source>
        <dbReference type="SAM" id="MobiDB-lite"/>
    </source>
</evidence>
<feature type="region of interest" description="Disordered" evidence="1">
    <location>
        <begin position="161"/>
        <end position="244"/>
    </location>
</feature>
<feature type="compositionally biased region" description="Polar residues" evidence="1">
    <location>
        <begin position="161"/>
        <end position="177"/>
    </location>
</feature>
<evidence type="ECO:0000313" key="2">
    <source>
        <dbReference type="EMBL" id="KAL0632410.1"/>
    </source>
</evidence>
<feature type="compositionally biased region" description="Acidic residues" evidence="1">
    <location>
        <begin position="211"/>
        <end position="222"/>
    </location>
</feature>
<gene>
    <name evidence="2" type="ORF">Q9L58_008696</name>
</gene>
<sequence>MEDPFPNPTAANAMIERARTTAAEKENLLSIGAKLLLNIKSQFLSRPGAIGLLDASFLSSMNGNLIRLLSTVICWALLAHSTGHFVKPAIYKRQLSTWMTNFPEAELEGLIREEIVRQALNRARKSSFSVPESGTTEARPDPAPESLIEGLRSNHVDALAQSQARQLQPQKQYQISDTGEDSDNTGDDSPRHPHKPQNASAKSSAAASDQEHEDDAENDELDDRGPTIETIDPSDFSDVSSELD</sequence>
<protein>
    <submittedName>
        <fullName evidence="2">Uncharacterized protein</fullName>
    </submittedName>
</protein>
<keyword evidence="3" id="KW-1185">Reference proteome</keyword>